<dbReference type="EMBL" id="LAZR01032892">
    <property type="protein sequence ID" value="KKL49624.1"/>
    <property type="molecule type" value="Genomic_DNA"/>
</dbReference>
<evidence type="ECO:0000313" key="2">
    <source>
        <dbReference type="EMBL" id="KKL49624.1"/>
    </source>
</evidence>
<gene>
    <name evidence="2" type="ORF">LCGC14_2313650</name>
</gene>
<reference evidence="2" key="1">
    <citation type="journal article" date="2015" name="Nature">
        <title>Complex archaea that bridge the gap between prokaryotes and eukaryotes.</title>
        <authorList>
            <person name="Spang A."/>
            <person name="Saw J.H."/>
            <person name="Jorgensen S.L."/>
            <person name="Zaremba-Niedzwiedzka K."/>
            <person name="Martijn J."/>
            <person name="Lind A.E."/>
            <person name="van Eijk R."/>
            <person name="Schleper C."/>
            <person name="Guy L."/>
            <person name="Ettema T.J."/>
        </authorList>
    </citation>
    <scope>NUCLEOTIDE SEQUENCE</scope>
</reference>
<feature type="compositionally biased region" description="Acidic residues" evidence="1">
    <location>
        <begin position="539"/>
        <end position="550"/>
    </location>
</feature>
<feature type="non-terminal residue" evidence="2">
    <location>
        <position position="1"/>
    </location>
</feature>
<evidence type="ECO:0008006" key="3">
    <source>
        <dbReference type="Google" id="ProtNLM"/>
    </source>
</evidence>
<feature type="region of interest" description="Disordered" evidence="1">
    <location>
        <begin position="527"/>
        <end position="550"/>
    </location>
</feature>
<comment type="caution">
    <text evidence="2">The sequence shown here is derived from an EMBL/GenBank/DDBJ whole genome shotgun (WGS) entry which is preliminary data.</text>
</comment>
<dbReference type="AlphaFoldDB" id="A0A0F9CKF5"/>
<accession>A0A0F9CKF5</accession>
<evidence type="ECO:0000256" key="1">
    <source>
        <dbReference type="SAM" id="MobiDB-lite"/>
    </source>
</evidence>
<protein>
    <recommendedName>
        <fullName evidence="3">Terminase large subunit gp17-like C-terminal domain-containing protein</fullName>
    </recommendedName>
</protein>
<name>A0A0F9CKF5_9ZZZZ</name>
<proteinExistence type="predicted"/>
<sequence>CFCVGLMGFDDITEHLHGAYCHFLGSPAIRKQATMPRAYVKTWIGSIAYPVWITLRRKEENEFPYYKAWEDPYWKLGPDMRILIASYVISNAEKMVSLIRKTYESNVAMQMLFPEVIPHNFNRVKWSNQSACINRTRDFTESTFETAGIGGASTSRHYDLIVEDDLIYANKDDLTGQELQPNQEDIDKAIGWHKLATSLLVPGKHTHIHNMGTRWAKHDLVDYIWRHEMQYKVFVKGCVDLDELKVKGDWRECREEWPEAYDHEQLKMIRDAQGTYMFHTQYLLSPKSPEECLFKSHYIQHYSDAKDIPPTIRKFTTVDVAEWSAPTRKSSCRAVVLTCGWCDKHHVWILHYDVGRFNPTEIIMLMGKHWNLFKPERIGVEDVYYQKAIAHFAREYMELGRVPYMSIRGIKPESNVSKEVRIQGLEPLASNLGIHCKPEHKDFIEEFVDYVPNSRICKKDILDALAYQMQIARPGVAIPRTPGSEDRNRFTPVGNMDDFLKVIWARNKPKDAFGNPTVLNDPYNEDEYKRGLVGAPDPYSDEYEHDEWSL</sequence>
<organism evidence="2">
    <name type="scientific">marine sediment metagenome</name>
    <dbReference type="NCBI Taxonomy" id="412755"/>
    <lineage>
        <taxon>unclassified sequences</taxon>
        <taxon>metagenomes</taxon>
        <taxon>ecological metagenomes</taxon>
    </lineage>
</organism>